<organism evidence="4">
    <name type="scientific">Thelazia callipaeda</name>
    <name type="common">Oriental eyeworm</name>
    <name type="synonym">Parasitic nematode</name>
    <dbReference type="NCBI Taxonomy" id="103827"/>
    <lineage>
        <taxon>Eukaryota</taxon>
        <taxon>Metazoa</taxon>
        <taxon>Ecdysozoa</taxon>
        <taxon>Nematoda</taxon>
        <taxon>Chromadorea</taxon>
        <taxon>Rhabditida</taxon>
        <taxon>Spirurina</taxon>
        <taxon>Spiruromorpha</taxon>
        <taxon>Thelazioidea</taxon>
        <taxon>Thelaziidae</taxon>
        <taxon>Thelazia</taxon>
    </lineage>
</organism>
<keyword evidence="3" id="KW-1185">Reference proteome</keyword>
<feature type="compositionally biased region" description="Polar residues" evidence="1">
    <location>
        <begin position="24"/>
        <end position="37"/>
    </location>
</feature>
<reference evidence="2 3" key="2">
    <citation type="submission" date="2018-11" db="EMBL/GenBank/DDBJ databases">
        <authorList>
            <consortium name="Pathogen Informatics"/>
        </authorList>
    </citation>
    <scope>NUCLEOTIDE SEQUENCE [LARGE SCALE GENOMIC DNA]</scope>
</reference>
<dbReference type="OrthoDB" id="5842528at2759"/>
<gene>
    <name evidence="2" type="ORF">TCLT_LOCUS6488</name>
</gene>
<sequence>MKSIKKTESPCLEDKRVEIIQQQVQNKQPANIATPSRTKPPKNESIKIKLRYLSESIEDNEDLPDCNHNQEMPSDNSLKVTGERFLITIITTFRQPKSSWTNKFSTFAFILPRVRFFKRADEIEKNKAVTKQRNEYRTLKSIDKSEDLTISNICPRDVRPQDIFECRIQKYDVVGYVMPYEMEEYTCRDDDF</sequence>
<feature type="region of interest" description="Disordered" evidence="1">
    <location>
        <begin position="24"/>
        <end position="43"/>
    </location>
</feature>
<evidence type="ECO:0000313" key="2">
    <source>
        <dbReference type="EMBL" id="VDN03844.1"/>
    </source>
</evidence>
<evidence type="ECO:0000313" key="4">
    <source>
        <dbReference type="WBParaSite" id="TCLT_0000649901-mRNA-1"/>
    </source>
</evidence>
<dbReference type="EMBL" id="UYYF01004420">
    <property type="protein sequence ID" value="VDN03844.1"/>
    <property type="molecule type" value="Genomic_DNA"/>
</dbReference>
<name>A0A0N5D100_THECL</name>
<protein>
    <submittedName>
        <fullName evidence="2 4">Uncharacterized protein</fullName>
    </submittedName>
</protein>
<proteinExistence type="predicted"/>
<accession>A0A0N5D100</accession>
<dbReference type="Proteomes" id="UP000276776">
    <property type="component" value="Unassembled WGS sequence"/>
</dbReference>
<reference evidence="4" key="1">
    <citation type="submission" date="2017-02" db="UniProtKB">
        <authorList>
            <consortium name="WormBaseParasite"/>
        </authorList>
    </citation>
    <scope>IDENTIFICATION</scope>
</reference>
<dbReference type="WBParaSite" id="TCLT_0000649901-mRNA-1">
    <property type="protein sequence ID" value="TCLT_0000649901-mRNA-1"/>
    <property type="gene ID" value="TCLT_0000649901"/>
</dbReference>
<evidence type="ECO:0000313" key="3">
    <source>
        <dbReference type="Proteomes" id="UP000276776"/>
    </source>
</evidence>
<evidence type="ECO:0000256" key="1">
    <source>
        <dbReference type="SAM" id="MobiDB-lite"/>
    </source>
</evidence>
<dbReference type="AlphaFoldDB" id="A0A0N5D100"/>